<name>A0A835YXT7_9STRA</name>
<evidence type="ECO:0000256" key="2">
    <source>
        <dbReference type="ARBA" id="ARBA00022737"/>
    </source>
</evidence>
<accession>A0A835YXT7</accession>
<evidence type="ECO:0000256" key="1">
    <source>
        <dbReference type="ARBA" id="ARBA00022574"/>
    </source>
</evidence>
<comment type="caution">
    <text evidence="3">The sequence shown here is derived from an EMBL/GenBank/DDBJ whole genome shotgun (WGS) entry which is preliminary data.</text>
</comment>
<dbReference type="PANTHER" id="PTHR19854">
    <property type="entry name" value="TRANSDUCIN BETA-LIKE 3"/>
    <property type="match status" value="1"/>
</dbReference>
<dbReference type="InterPro" id="IPR001680">
    <property type="entry name" value="WD40_rpt"/>
</dbReference>
<protein>
    <submittedName>
        <fullName evidence="3">WD40-repeat-containing domain protein</fullName>
    </submittedName>
</protein>
<keyword evidence="4" id="KW-1185">Reference proteome</keyword>
<dbReference type="SUPFAM" id="SSF50978">
    <property type="entry name" value="WD40 repeat-like"/>
    <property type="match status" value="1"/>
</dbReference>
<proteinExistence type="predicted"/>
<dbReference type="Proteomes" id="UP000664859">
    <property type="component" value="Unassembled WGS sequence"/>
</dbReference>
<organism evidence="3 4">
    <name type="scientific">Tribonema minus</name>
    <dbReference type="NCBI Taxonomy" id="303371"/>
    <lineage>
        <taxon>Eukaryota</taxon>
        <taxon>Sar</taxon>
        <taxon>Stramenopiles</taxon>
        <taxon>Ochrophyta</taxon>
        <taxon>PX clade</taxon>
        <taxon>Xanthophyceae</taxon>
        <taxon>Tribonematales</taxon>
        <taxon>Tribonemataceae</taxon>
        <taxon>Tribonema</taxon>
    </lineage>
</organism>
<dbReference type="EMBL" id="JAFCMP010000212">
    <property type="protein sequence ID" value="KAG5183375.1"/>
    <property type="molecule type" value="Genomic_DNA"/>
</dbReference>
<gene>
    <name evidence="3" type="ORF">JKP88DRAFT_263041</name>
</gene>
<evidence type="ECO:0000313" key="3">
    <source>
        <dbReference type="EMBL" id="KAG5183375.1"/>
    </source>
</evidence>
<sequence>MANCWQHWVRRHSIESKQHCTAIQINRTLIQSRDGTIAVWDSKRLASGDTGAGRCGLISTGAHHFCQIVLPRWPSADSSSSSSNGGAATAALPPQCVLAPCEEQSRVQLWDLRAQAPQLTIDAPTDAADGSKSAGMVMCCRLLGGGARPLAAAGYEDGSLACFELRAAAAASSSTRALVARAKLHDEPLMCLDIAPDQQLSEGGGDSGGGGGAADDNSDAIAVRNTFKLPTPGMACVESRGDGTLFACGGWDARVRLYRWARPAPLAVLACHEDTVSSIAFHPDAAAT</sequence>
<keyword evidence="1" id="KW-0853">WD repeat</keyword>
<dbReference type="Pfam" id="PF00400">
    <property type="entry name" value="WD40"/>
    <property type="match status" value="1"/>
</dbReference>
<dbReference type="AlphaFoldDB" id="A0A835YXT7"/>
<dbReference type="PANTHER" id="PTHR19854:SF1">
    <property type="entry name" value="GUANINE NUCLEOTIDE-BINDING PROTEIN SUBUNIT BETA-LIKE PROTEIN 1"/>
    <property type="match status" value="1"/>
</dbReference>
<dbReference type="InterPro" id="IPR036322">
    <property type="entry name" value="WD40_repeat_dom_sf"/>
</dbReference>
<dbReference type="OrthoDB" id="7668193at2759"/>
<keyword evidence="2" id="KW-0677">Repeat</keyword>
<dbReference type="Gene3D" id="2.130.10.10">
    <property type="entry name" value="YVTN repeat-like/Quinoprotein amine dehydrogenase"/>
    <property type="match status" value="2"/>
</dbReference>
<reference evidence="3" key="1">
    <citation type="submission" date="2021-02" db="EMBL/GenBank/DDBJ databases">
        <title>First Annotated Genome of the Yellow-green Alga Tribonema minus.</title>
        <authorList>
            <person name="Mahan K.M."/>
        </authorList>
    </citation>
    <scope>NUCLEOTIDE SEQUENCE</scope>
    <source>
        <strain evidence="3">UTEX B ZZ1240</strain>
    </source>
</reference>
<dbReference type="InterPro" id="IPR015943">
    <property type="entry name" value="WD40/YVTN_repeat-like_dom_sf"/>
</dbReference>
<evidence type="ECO:0000313" key="4">
    <source>
        <dbReference type="Proteomes" id="UP000664859"/>
    </source>
</evidence>